<dbReference type="KEGG" id="lsa:LCA_1483"/>
<dbReference type="EMBL" id="CR936503">
    <property type="protein sequence ID" value="CAI55785.1"/>
    <property type="molecule type" value="Genomic_DNA"/>
</dbReference>
<sequence>MVRKDSLAEQNQVNHIC</sequence>
<evidence type="ECO:0000313" key="1">
    <source>
        <dbReference type="EMBL" id="CAI55785.1"/>
    </source>
</evidence>
<accession>Q38VJ8</accession>
<protein>
    <submittedName>
        <fullName evidence="1">Hypothetical small peptide</fullName>
    </submittedName>
</protein>
<reference evidence="2" key="1">
    <citation type="journal article" date="2005" name="Nat. Biotechnol.">
        <title>The complete genome sequence of the meat-borne lactic acid bacterium Lactobacillus sakei 23K.</title>
        <authorList>
            <person name="Chaillou S."/>
            <person name="Champomier-Verges M.-C."/>
            <person name="Cornet M."/>
            <person name="Crutz-Le Coq A.-M."/>
            <person name="Dudez A.-M."/>
            <person name="Martin V."/>
            <person name="Beaufils S."/>
            <person name="Darbon-Rongere E."/>
            <person name="Bossy R."/>
            <person name="Loux V."/>
            <person name="Zagorec M."/>
        </authorList>
    </citation>
    <scope>NUCLEOTIDE SEQUENCE [LARGE SCALE GENOMIC DNA]</scope>
    <source>
        <strain evidence="2">23K</strain>
    </source>
</reference>
<dbReference type="STRING" id="314315.LCA_1483"/>
<name>Q38VJ8_LATSS</name>
<evidence type="ECO:0000313" key="2">
    <source>
        <dbReference type="Proteomes" id="UP000002707"/>
    </source>
</evidence>
<dbReference type="HOGENOM" id="CLU_3431883_0_0_9"/>
<dbReference type="AlphaFoldDB" id="Q38VJ8"/>
<proteinExistence type="predicted"/>
<gene>
    <name evidence="1" type="ordered locus">LCA_1483</name>
</gene>
<organism evidence="1 2">
    <name type="scientific">Latilactobacillus sakei subsp. sakei (strain 23K)</name>
    <name type="common">Lactobacillus sakei subsp. sakei</name>
    <dbReference type="NCBI Taxonomy" id="314315"/>
    <lineage>
        <taxon>Bacteria</taxon>
        <taxon>Bacillati</taxon>
        <taxon>Bacillota</taxon>
        <taxon>Bacilli</taxon>
        <taxon>Lactobacillales</taxon>
        <taxon>Lactobacillaceae</taxon>
        <taxon>Latilactobacillus</taxon>
    </lineage>
</organism>
<keyword evidence="2" id="KW-1185">Reference proteome</keyword>
<dbReference type="Proteomes" id="UP000002707">
    <property type="component" value="Chromosome"/>
</dbReference>